<evidence type="ECO:0000313" key="3">
    <source>
        <dbReference type="EMBL" id="MBH0239591.1"/>
    </source>
</evidence>
<dbReference type="InterPro" id="IPR050300">
    <property type="entry name" value="GDXG_lipolytic_enzyme"/>
</dbReference>
<dbReference type="Proteomes" id="UP000631694">
    <property type="component" value="Unassembled WGS sequence"/>
</dbReference>
<dbReference type="PANTHER" id="PTHR48081:SF33">
    <property type="entry name" value="KYNURENINE FORMAMIDASE"/>
    <property type="match status" value="1"/>
</dbReference>
<dbReference type="InterPro" id="IPR029058">
    <property type="entry name" value="AB_hydrolase_fold"/>
</dbReference>
<dbReference type="Gene3D" id="3.40.50.1820">
    <property type="entry name" value="alpha/beta hydrolase"/>
    <property type="match status" value="1"/>
</dbReference>
<evidence type="ECO:0000313" key="4">
    <source>
        <dbReference type="Proteomes" id="UP000631694"/>
    </source>
</evidence>
<comment type="caution">
    <text evidence="3">The sequence shown here is derived from an EMBL/GenBank/DDBJ whole genome shotgun (WGS) entry which is preliminary data.</text>
</comment>
<dbReference type="Pfam" id="PF07859">
    <property type="entry name" value="Abhydrolase_3"/>
    <property type="match status" value="1"/>
</dbReference>
<evidence type="ECO:0000256" key="1">
    <source>
        <dbReference type="ARBA" id="ARBA00022801"/>
    </source>
</evidence>
<dbReference type="AlphaFoldDB" id="A0A931N192"/>
<gene>
    <name evidence="3" type="ORF">I5731_17355</name>
</gene>
<dbReference type="SUPFAM" id="SSF53474">
    <property type="entry name" value="alpha/beta-Hydrolases"/>
    <property type="match status" value="1"/>
</dbReference>
<proteinExistence type="predicted"/>
<protein>
    <submittedName>
        <fullName evidence="3">Alpha/beta hydrolase</fullName>
    </submittedName>
</protein>
<evidence type="ECO:0000259" key="2">
    <source>
        <dbReference type="Pfam" id="PF07859"/>
    </source>
</evidence>
<dbReference type="InterPro" id="IPR013094">
    <property type="entry name" value="AB_hydrolase_3"/>
</dbReference>
<feature type="domain" description="Alpha/beta hydrolase fold-3" evidence="2">
    <location>
        <begin position="64"/>
        <end position="247"/>
    </location>
</feature>
<keyword evidence="1 3" id="KW-0378">Hydrolase</keyword>
<dbReference type="RefSeq" id="WP_197312670.1">
    <property type="nucleotide sequence ID" value="NZ_JADZLT010000055.1"/>
</dbReference>
<organism evidence="3 4">
    <name type="scientific">Methylobrevis albus</name>
    <dbReference type="NCBI Taxonomy" id="2793297"/>
    <lineage>
        <taxon>Bacteria</taxon>
        <taxon>Pseudomonadati</taxon>
        <taxon>Pseudomonadota</taxon>
        <taxon>Alphaproteobacteria</taxon>
        <taxon>Hyphomicrobiales</taxon>
        <taxon>Pleomorphomonadaceae</taxon>
        <taxon>Methylobrevis</taxon>
    </lineage>
</organism>
<name>A0A931N192_9HYPH</name>
<sequence>MSDLFRTRDHVPDFDRHVADYAARSAAARARLPMFADIAYGPSPAERLDVFLPPAHLSTGAVHMFIHGGYWRMFGKSDFSFVAETVTQAGAIAVVVGYDLMPKVRMATVVAEVRRARDWVVRCIDEYGGDPTQLTVSGHSAGAHLAAMLFGEGQPARRIAGALLLSGIYDLAPLQASFLQPLILLGNDEVAEFSPLRTDYGRGPAMSLLVGERETAPFHAQAGAFAAHLGRAGVDADAATIAGADHMSIVADLGTPGTEVANRLARCLGAEGGGVTGVRARA</sequence>
<keyword evidence="4" id="KW-1185">Reference proteome</keyword>
<dbReference type="EMBL" id="JADZLT010000055">
    <property type="protein sequence ID" value="MBH0239591.1"/>
    <property type="molecule type" value="Genomic_DNA"/>
</dbReference>
<dbReference type="PANTHER" id="PTHR48081">
    <property type="entry name" value="AB HYDROLASE SUPERFAMILY PROTEIN C4A8.06C"/>
    <property type="match status" value="1"/>
</dbReference>
<accession>A0A931N192</accession>
<reference evidence="3" key="1">
    <citation type="submission" date="2020-12" db="EMBL/GenBank/DDBJ databases">
        <title>Methylobrevis albus sp. nov., isolated from fresh water lack sediment.</title>
        <authorList>
            <person name="Zou Q."/>
        </authorList>
    </citation>
    <scope>NUCLEOTIDE SEQUENCE</scope>
    <source>
        <strain evidence="3">L22</strain>
    </source>
</reference>
<dbReference type="GO" id="GO:0016787">
    <property type="term" value="F:hydrolase activity"/>
    <property type="evidence" value="ECO:0007669"/>
    <property type="project" value="UniProtKB-KW"/>
</dbReference>